<feature type="domain" description="TIR" evidence="2">
    <location>
        <begin position="130"/>
        <end position="215"/>
    </location>
</feature>
<dbReference type="InterPro" id="IPR035897">
    <property type="entry name" value="Toll_tir_struct_dom_sf"/>
</dbReference>
<dbReference type="OrthoDB" id="6107924at2759"/>
<organism evidence="3 4">
    <name type="scientific">Mytilus coruscus</name>
    <name type="common">Sea mussel</name>
    <dbReference type="NCBI Taxonomy" id="42192"/>
    <lineage>
        <taxon>Eukaryota</taxon>
        <taxon>Metazoa</taxon>
        <taxon>Spiralia</taxon>
        <taxon>Lophotrochozoa</taxon>
        <taxon>Mollusca</taxon>
        <taxon>Bivalvia</taxon>
        <taxon>Autobranchia</taxon>
        <taxon>Pteriomorphia</taxon>
        <taxon>Mytilida</taxon>
        <taxon>Mytiloidea</taxon>
        <taxon>Mytilidae</taxon>
        <taxon>Mytilinae</taxon>
        <taxon>Mytilus</taxon>
    </lineage>
</organism>
<evidence type="ECO:0000313" key="3">
    <source>
        <dbReference type="EMBL" id="CAC5367124.1"/>
    </source>
</evidence>
<accession>A0A6J8AF46</accession>
<keyword evidence="1" id="KW-0472">Membrane</keyword>
<gene>
    <name evidence="3" type="ORF">MCOR_7158</name>
</gene>
<dbReference type="InterPro" id="IPR000157">
    <property type="entry name" value="TIR_dom"/>
</dbReference>
<proteinExistence type="predicted"/>
<dbReference type="GO" id="GO:0007165">
    <property type="term" value="P:signal transduction"/>
    <property type="evidence" value="ECO:0007669"/>
    <property type="project" value="InterPro"/>
</dbReference>
<keyword evidence="1" id="KW-0812">Transmembrane</keyword>
<dbReference type="Gene3D" id="3.40.50.10140">
    <property type="entry name" value="Toll/interleukin-1 receptor homology (TIR) domain"/>
    <property type="match status" value="1"/>
</dbReference>
<dbReference type="AlphaFoldDB" id="A0A6J8AF46"/>
<reference evidence="3 4" key="1">
    <citation type="submission" date="2020-06" db="EMBL/GenBank/DDBJ databases">
        <authorList>
            <person name="Li R."/>
            <person name="Bekaert M."/>
        </authorList>
    </citation>
    <scope>NUCLEOTIDE SEQUENCE [LARGE SCALE GENOMIC DNA]</scope>
    <source>
        <strain evidence="4">wild</strain>
    </source>
</reference>
<evidence type="ECO:0000256" key="1">
    <source>
        <dbReference type="SAM" id="Phobius"/>
    </source>
</evidence>
<keyword evidence="4" id="KW-1185">Reference proteome</keyword>
<dbReference type="SUPFAM" id="SSF52200">
    <property type="entry name" value="Toll/Interleukin receptor TIR domain"/>
    <property type="match status" value="1"/>
</dbReference>
<name>A0A6J8AF46_MYTCO</name>
<sequence length="215" mass="24698">MRGNASKRIPRSLQMLKQCQISSGQIIMKCTCKDVWLKIWLPLQYQNCANSTQVLCNNNGLLPPITEIEKENIGCSASVKNTSLVNSSICAAVFAVITCAMIVYKLRFELFISTRTVMNFFRNPLSPSSVIHDIYISSNEDDELIRKWLLTSLVPCLEKKGFDVFLFFRNSTIGKPWEQETIDVISKSRNLIIFLSDDAKGNQQWNKREWNYAWK</sequence>
<feature type="transmembrane region" description="Helical" evidence="1">
    <location>
        <begin position="84"/>
        <end position="104"/>
    </location>
</feature>
<evidence type="ECO:0000313" key="4">
    <source>
        <dbReference type="Proteomes" id="UP000507470"/>
    </source>
</evidence>
<dbReference type="EMBL" id="CACVKT020001354">
    <property type="protein sequence ID" value="CAC5367124.1"/>
    <property type="molecule type" value="Genomic_DNA"/>
</dbReference>
<protein>
    <recommendedName>
        <fullName evidence="2">TIR domain-containing protein</fullName>
    </recommendedName>
</protein>
<dbReference type="Pfam" id="PF13676">
    <property type="entry name" value="TIR_2"/>
    <property type="match status" value="1"/>
</dbReference>
<dbReference type="Proteomes" id="UP000507470">
    <property type="component" value="Unassembled WGS sequence"/>
</dbReference>
<dbReference type="PROSITE" id="PS50104">
    <property type="entry name" value="TIR"/>
    <property type="match status" value="1"/>
</dbReference>
<keyword evidence="1" id="KW-1133">Transmembrane helix</keyword>
<evidence type="ECO:0000259" key="2">
    <source>
        <dbReference type="PROSITE" id="PS50104"/>
    </source>
</evidence>